<proteinExistence type="predicted"/>
<protein>
    <submittedName>
        <fullName evidence="5">AraC family transcriptional regulator</fullName>
    </submittedName>
</protein>
<dbReference type="Gene3D" id="1.10.10.60">
    <property type="entry name" value="Homeodomain-like"/>
    <property type="match status" value="1"/>
</dbReference>
<keyword evidence="2" id="KW-0238">DNA-binding</keyword>
<reference evidence="5" key="2">
    <citation type="journal article" date="2021" name="Microbiome">
        <title>Successional dynamics and alternative stable states in a saline activated sludge microbial community over 9 years.</title>
        <authorList>
            <person name="Wang Y."/>
            <person name="Ye J."/>
            <person name="Ju F."/>
            <person name="Liu L."/>
            <person name="Boyd J.A."/>
            <person name="Deng Y."/>
            <person name="Parks D.H."/>
            <person name="Jiang X."/>
            <person name="Yin X."/>
            <person name="Woodcroft B.J."/>
            <person name="Tyson G.W."/>
            <person name="Hugenholtz P."/>
            <person name="Polz M.F."/>
            <person name="Zhang T."/>
        </authorList>
    </citation>
    <scope>NUCLEOTIDE SEQUENCE</scope>
    <source>
        <strain evidence="5">HKST-UBA01</strain>
    </source>
</reference>
<dbReference type="AlphaFoldDB" id="A0A956LY18"/>
<name>A0A956LY18_UNCEI</name>
<dbReference type="SMART" id="SM00342">
    <property type="entry name" value="HTH_ARAC"/>
    <property type="match status" value="1"/>
</dbReference>
<evidence type="ECO:0000256" key="3">
    <source>
        <dbReference type="ARBA" id="ARBA00023163"/>
    </source>
</evidence>
<feature type="domain" description="HTH araC/xylS-type" evidence="4">
    <location>
        <begin position="165"/>
        <end position="266"/>
    </location>
</feature>
<dbReference type="PROSITE" id="PS01124">
    <property type="entry name" value="HTH_ARAC_FAMILY_2"/>
    <property type="match status" value="1"/>
</dbReference>
<dbReference type="InterPro" id="IPR018060">
    <property type="entry name" value="HTH_AraC"/>
</dbReference>
<dbReference type="EMBL" id="JAGQHR010000007">
    <property type="protein sequence ID" value="MCA9726171.1"/>
    <property type="molecule type" value="Genomic_DNA"/>
</dbReference>
<reference evidence="5" key="1">
    <citation type="submission" date="2020-04" db="EMBL/GenBank/DDBJ databases">
        <authorList>
            <person name="Zhang T."/>
        </authorList>
    </citation>
    <scope>NUCLEOTIDE SEQUENCE</scope>
    <source>
        <strain evidence="5">HKST-UBA01</strain>
    </source>
</reference>
<dbReference type="Pfam" id="PF20240">
    <property type="entry name" value="DUF6597"/>
    <property type="match status" value="1"/>
</dbReference>
<gene>
    <name evidence="5" type="ORF">KC729_00705</name>
</gene>
<keyword evidence="3" id="KW-0804">Transcription</keyword>
<dbReference type="GO" id="GO:0043565">
    <property type="term" value="F:sequence-specific DNA binding"/>
    <property type="evidence" value="ECO:0007669"/>
    <property type="project" value="InterPro"/>
</dbReference>
<dbReference type="InterPro" id="IPR046532">
    <property type="entry name" value="DUF6597"/>
</dbReference>
<dbReference type="Proteomes" id="UP000697710">
    <property type="component" value="Unassembled WGS sequence"/>
</dbReference>
<dbReference type="InterPro" id="IPR050204">
    <property type="entry name" value="AraC_XylS_family_regulators"/>
</dbReference>
<dbReference type="Pfam" id="PF12833">
    <property type="entry name" value="HTH_18"/>
    <property type="match status" value="1"/>
</dbReference>
<comment type="caution">
    <text evidence="5">The sequence shown here is derived from an EMBL/GenBank/DDBJ whole genome shotgun (WGS) entry which is preliminary data.</text>
</comment>
<accession>A0A956LY18</accession>
<evidence type="ECO:0000313" key="5">
    <source>
        <dbReference type="EMBL" id="MCA9726171.1"/>
    </source>
</evidence>
<sequence length="288" mass="32379">MQPNGIATMTVSFHKFPPSGELSPFVRFYYSVDSPSPRPETVSNHPLGGVDLVFSLRGATCFRTEGHTSVMDGVFLLPLQERPFETTFDPDLHHFGIAFRAEGFTRLFDFPIGGLANCGVVIGSELSELETLRGALFRQESGQDRARIVDQYLGDRLHTVPERNPAALEVVRQIRGRGGNVSLDELCREVRASARTVQRWSRDLLGVSPKTYSQIVRFNTFLHRLRRDPVRPPLDIALSLGYYDQSHLTAEVRRFTGHPPGRFFRRPDGVSEFFGGNRTSLAVDSEDR</sequence>
<evidence type="ECO:0000259" key="4">
    <source>
        <dbReference type="PROSITE" id="PS01124"/>
    </source>
</evidence>
<dbReference type="PANTHER" id="PTHR46796:SF13">
    <property type="entry name" value="HTH-TYPE TRANSCRIPTIONAL ACTIVATOR RHAS"/>
    <property type="match status" value="1"/>
</dbReference>
<organism evidence="5 6">
    <name type="scientific">Eiseniibacteriota bacterium</name>
    <dbReference type="NCBI Taxonomy" id="2212470"/>
    <lineage>
        <taxon>Bacteria</taxon>
        <taxon>Candidatus Eiseniibacteriota</taxon>
    </lineage>
</organism>
<evidence type="ECO:0000256" key="1">
    <source>
        <dbReference type="ARBA" id="ARBA00023015"/>
    </source>
</evidence>
<dbReference type="GO" id="GO:0003700">
    <property type="term" value="F:DNA-binding transcription factor activity"/>
    <property type="evidence" value="ECO:0007669"/>
    <property type="project" value="InterPro"/>
</dbReference>
<dbReference type="PANTHER" id="PTHR46796">
    <property type="entry name" value="HTH-TYPE TRANSCRIPTIONAL ACTIVATOR RHAS-RELATED"/>
    <property type="match status" value="1"/>
</dbReference>
<evidence type="ECO:0000313" key="6">
    <source>
        <dbReference type="Proteomes" id="UP000697710"/>
    </source>
</evidence>
<evidence type="ECO:0000256" key="2">
    <source>
        <dbReference type="ARBA" id="ARBA00023125"/>
    </source>
</evidence>
<keyword evidence="1" id="KW-0805">Transcription regulation</keyword>